<dbReference type="AlphaFoldDB" id="A0A8T2YV95"/>
<evidence type="ECO:0000259" key="2">
    <source>
        <dbReference type="Pfam" id="PF25042"/>
    </source>
</evidence>
<protein>
    <recommendedName>
        <fullName evidence="2">DUF7787 domain-containing protein</fullName>
    </recommendedName>
</protein>
<dbReference type="InterPro" id="IPR056689">
    <property type="entry name" value="DUF7787"/>
</dbReference>
<organism evidence="3 4">
    <name type="scientific">Populus deltoides</name>
    <name type="common">Eastern poplar</name>
    <name type="synonym">Eastern cottonwood</name>
    <dbReference type="NCBI Taxonomy" id="3696"/>
    <lineage>
        <taxon>Eukaryota</taxon>
        <taxon>Viridiplantae</taxon>
        <taxon>Streptophyta</taxon>
        <taxon>Embryophyta</taxon>
        <taxon>Tracheophyta</taxon>
        <taxon>Spermatophyta</taxon>
        <taxon>Magnoliopsida</taxon>
        <taxon>eudicotyledons</taxon>
        <taxon>Gunneridae</taxon>
        <taxon>Pentapetalae</taxon>
        <taxon>rosids</taxon>
        <taxon>fabids</taxon>
        <taxon>Malpighiales</taxon>
        <taxon>Salicaceae</taxon>
        <taxon>Saliceae</taxon>
        <taxon>Populus</taxon>
    </lineage>
</organism>
<comment type="caution">
    <text evidence="3">The sequence shown here is derived from an EMBL/GenBank/DDBJ whole genome shotgun (WGS) entry which is preliminary data.</text>
</comment>
<proteinExistence type="predicted"/>
<gene>
    <name evidence="3" type="ORF">H0E87_011073</name>
</gene>
<evidence type="ECO:0000313" key="4">
    <source>
        <dbReference type="Proteomes" id="UP000807159"/>
    </source>
</evidence>
<accession>A0A8T2YV95</accession>
<dbReference type="PANTHER" id="PTHR35096:SF8">
    <property type="entry name" value="OS03G0308600 PROTEIN"/>
    <property type="match status" value="1"/>
</dbReference>
<dbReference type="Proteomes" id="UP000807159">
    <property type="component" value="Chromosome 5"/>
</dbReference>
<feature type="region of interest" description="Disordered" evidence="1">
    <location>
        <begin position="105"/>
        <end position="130"/>
    </location>
</feature>
<dbReference type="PANTHER" id="PTHR35096">
    <property type="entry name" value="BNAA08G28570D PROTEIN"/>
    <property type="match status" value="1"/>
</dbReference>
<dbReference type="EMBL" id="JACEGQ020000005">
    <property type="protein sequence ID" value="KAH8509164.1"/>
    <property type="molecule type" value="Genomic_DNA"/>
</dbReference>
<name>A0A8T2YV95_POPDE</name>
<sequence>MSKISLEDYLHFFLSHKQFGLSPNFLNQIIRMHGFKKIDKVSQKVLIDAVDKIDLENLSRSTVKEKNEISSCTLMNMEDIVADMKKLDWQECRVTSIQSLNAKSDLQGVAGGGGKRKRKRKRGSSSARGAAAAIDALSTTTALV</sequence>
<evidence type="ECO:0000256" key="1">
    <source>
        <dbReference type="SAM" id="MobiDB-lite"/>
    </source>
</evidence>
<feature type="compositionally biased region" description="Basic residues" evidence="1">
    <location>
        <begin position="114"/>
        <end position="123"/>
    </location>
</feature>
<keyword evidence="4" id="KW-1185">Reference proteome</keyword>
<reference evidence="3" key="1">
    <citation type="journal article" date="2021" name="J. Hered.">
        <title>Genome Assembly of Salicaceae Populus deltoides (Eastern Cottonwood) I-69 Based on Nanopore Sequencing and Hi-C Technologies.</title>
        <authorList>
            <person name="Bai S."/>
            <person name="Wu H."/>
            <person name="Zhang J."/>
            <person name="Pan Z."/>
            <person name="Zhao W."/>
            <person name="Li Z."/>
            <person name="Tong C."/>
        </authorList>
    </citation>
    <scope>NUCLEOTIDE SEQUENCE</scope>
    <source>
        <tissue evidence="3">Leaf</tissue>
    </source>
</reference>
<dbReference type="Pfam" id="PF25042">
    <property type="entry name" value="DUF7787"/>
    <property type="match status" value="1"/>
</dbReference>
<feature type="domain" description="DUF7787" evidence="2">
    <location>
        <begin position="2"/>
        <end position="56"/>
    </location>
</feature>
<evidence type="ECO:0000313" key="3">
    <source>
        <dbReference type="EMBL" id="KAH8509164.1"/>
    </source>
</evidence>